<sequence>MADRGDHELKLQSFELTLVSEEEDESASHVKDSEADITPDASLQVEGEIFYVNRQHLALQSPYFRALFFGCGLESSKRQVEIKGVSLQHFRTLMEYTTTCSLSLDRENVTGILETSDFLQLERARLLCCKFLERELHLSNCLGMMAYAWQLGCTQLHAAARQVVLTHFSAISAEEDFLSLSKESVADLLASDDLTIHKDDLALEAILRWVSFDPKREEYFLELIELVRPESLSLPFITELLTRMKSSDPRARLILKLNEHFPASWSVGRSMRRTRARETLFVLGGPHDQEEQALYQYHPMNGRWQSCAPLQRKNLTQYSVAAVGDSVVVTGGYFRDVLWFSVDWVRIYECGNQRWVDGPALQKSRHSHCSIGLESVLYVLGGSMDEGLVDDVERLVLGSEEGWEAVSPMVRAVERAATAALGSCIYVACGLDENGEVYGGIQRYVVKQDQWDVVSYSPFPRYDLVATELNSALYLFGGQALRFDMETDEWMVLEEECLNKKFFCGCSSVTGQIYLVSERKSNKAFPNMVLLDPYIDTCIEVDDAIPCPVPLRGCVTVRMLP</sequence>
<evidence type="ECO:0000313" key="4">
    <source>
        <dbReference type="Ensembl" id="ENSOABP00000014438.1"/>
    </source>
</evidence>
<dbReference type="InterPro" id="IPR017096">
    <property type="entry name" value="BTB-kelch_protein"/>
</dbReference>
<evidence type="ECO:0000256" key="2">
    <source>
        <dbReference type="ARBA" id="ARBA00022737"/>
    </source>
</evidence>
<dbReference type="FunFam" id="1.25.40.420:FF:000001">
    <property type="entry name" value="Kelch-like family member 12"/>
    <property type="match status" value="1"/>
</dbReference>
<dbReference type="InterPro" id="IPR011333">
    <property type="entry name" value="SKP1/BTB/POZ_sf"/>
</dbReference>
<dbReference type="Gene3D" id="2.120.10.80">
    <property type="entry name" value="Kelch-type beta propeller"/>
    <property type="match status" value="1"/>
</dbReference>
<proteinExistence type="predicted"/>
<dbReference type="PANTHER" id="PTHR24412">
    <property type="entry name" value="KELCH PROTEIN"/>
    <property type="match status" value="1"/>
</dbReference>
<dbReference type="SUPFAM" id="SSF54695">
    <property type="entry name" value="POZ domain"/>
    <property type="match status" value="1"/>
</dbReference>
<evidence type="ECO:0000256" key="1">
    <source>
        <dbReference type="ARBA" id="ARBA00022441"/>
    </source>
</evidence>
<keyword evidence="1" id="KW-0880">Kelch repeat</keyword>
<dbReference type="SMART" id="SM00875">
    <property type="entry name" value="BACK"/>
    <property type="match status" value="1"/>
</dbReference>
<dbReference type="SUPFAM" id="SSF117281">
    <property type="entry name" value="Kelch motif"/>
    <property type="match status" value="1"/>
</dbReference>
<organism evidence="4 5">
    <name type="scientific">Oreochromis aureus</name>
    <name type="common">Israeli tilapia</name>
    <name type="synonym">Chromis aureus</name>
    <dbReference type="NCBI Taxonomy" id="47969"/>
    <lineage>
        <taxon>Eukaryota</taxon>
        <taxon>Metazoa</taxon>
        <taxon>Chordata</taxon>
        <taxon>Craniata</taxon>
        <taxon>Vertebrata</taxon>
        <taxon>Euteleostomi</taxon>
        <taxon>Actinopterygii</taxon>
        <taxon>Neopterygii</taxon>
        <taxon>Teleostei</taxon>
        <taxon>Neoteleostei</taxon>
        <taxon>Acanthomorphata</taxon>
        <taxon>Ovalentaria</taxon>
        <taxon>Cichlomorphae</taxon>
        <taxon>Cichliformes</taxon>
        <taxon>Cichlidae</taxon>
        <taxon>African cichlids</taxon>
        <taxon>Pseudocrenilabrinae</taxon>
        <taxon>Oreochromini</taxon>
        <taxon>Oreochromis</taxon>
    </lineage>
</organism>
<dbReference type="Pfam" id="PF07707">
    <property type="entry name" value="BACK"/>
    <property type="match status" value="1"/>
</dbReference>
<dbReference type="Gene3D" id="1.25.40.420">
    <property type="match status" value="1"/>
</dbReference>
<dbReference type="GeneID" id="116325027"/>
<reference evidence="4" key="1">
    <citation type="submission" date="2025-08" db="UniProtKB">
        <authorList>
            <consortium name="Ensembl"/>
        </authorList>
    </citation>
    <scope>IDENTIFICATION</scope>
</reference>
<keyword evidence="5" id="KW-1185">Reference proteome</keyword>
<dbReference type="OMA" id="WVRIYEC"/>
<gene>
    <name evidence="4" type="primary">LOC116325027</name>
</gene>
<dbReference type="Pfam" id="PF00651">
    <property type="entry name" value="BTB"/>
    <property type="match status" value="1"/>
</dbReference>
<dbReference type="PANTHER" id="PTHR24412:SF490">
    <property type="entry name" value="BTB DOMAIN-CONTAINING PROTEIN"/>
    <property type="match status" value="1"/>
</dbReference>
<dbReference type="RefSeq" id="XP_031601692.1">
    <property type="nucleotide sequence ID" value="XM_031745832.2"/>
</dbReference>
<dbReference type="SMART" id="SM00225">
    <property type="entry name" value="BTB"/>
    <property type="match status" value="1"/>
</dbReference>
<evidence type="ECO:0000259" key="3">
    <source>
        <dbReference type="PROSITE" id="PS50097"/>
    </source>
</evidence>
<protein>
    <recommendedName>
        <fullName evidence="3">BTB domain-containing protein</fullName>
    </recommendedName>
</protein>
<reference evidence="4" key="2">
    <citation type="submission" date="2025-09" db="UniProtKB">
        <authorList>
            <consortium name="Ensembl"/>
        </authorList>
    </citation>
    <scope>IDENTIFICATION</scope>
</reference>
<dbReference type="Ensembl" id="ENSOABT00000014902.2">
    <property type="protein sequence ID" value="ENSOABP00000014438.1"/>
    <property type="gene ID" value="ENSOABG00000007248.2"/>
</dbReference>
<dbReference type="PROSITE" id="PS50097">
    <property type="entry name" value="BTB"/>
    <property type="match status" value="1"/>
</dbReference>
<dbReference type="InterPro" id="IPR000210">
    <property type="entry name" value="BTB/POZ_dom"/>
</dbReference>
<dbReference type="InterPro" id="IPR011705">
    <property type="entry name" value="BACK"/>
</dbReference>
<accession>A0A668SIQ2</accession>
<keyword evidence="2" id="KW-0677">Repeat</keyword>
<name>A0A668SIQ2_OREAU</name>
<feature type="domain" description="BTB" evidence="3">
    <location>
        <begin position="39"/>
        <end position="106"/>
    </location>
</feature>
<dbReference type="AlphaFoldDB" id="A0A668SIQ2"/>
<dbReference type="Proteomes" id="UP000472276">
    <property type="component" value="Unassembled WGS sequence"/>
</dbReference>
<dbReference type="InterPro" id="IPR015915">
    <property type="entry name" value="Kelch-typ_b-propeller"/>
</dbReference>
<dbReference type="KEGG" id="oau:116325027"/>
<dbReference type="PIRSF" id="PIRSF037037">
    <property type="entry name" value="Kelch-like_protein_gigaxonin"/>
    <property type="match status" value="1"/>
</dbReference>
<evidence type="ECO:0000313" key="5">
    <source>
        <dbReference type="Proteomes" id="UP000472276"/>
    </source>
</evidence>
<dbReference type="Gene3D" id="3.30.710.10">
    <property type="entry name" value="Potassium Channel Kv1.1, Chain A"/>
    <property type="match status" value="1"/>
</dbReference>